<name>A0A1W1CJC4_9ZZZZ</name>
<accession>A0A1W1CJC4</accession>
<gene>
    <name evidence="1" type="ORF">MNB_SV-14-66</name>
</gene>
<dbReference type="AlphaFoldDB" id="A0A1W1CJC4"/>
<protein>
    <submittedName>
        <fullName evidence="1">Uncharacterized protein</fullName>
    </submittedName>
</protein>
<reference evidence="1" key="1">
    <citation type="submission" date="2016-10" db="EMBL/GenBank/DDBJ databases">
        <authorList>
            <person name="de Groot N.N."/>
        </authorList>
    </citation>
    <scope>NUCLEOTIDE SEQUENCE</scope>
</reference>
<evidence type="ECO:0000313" key="1">
    <source>
        <dbReference type="EMBL" id="SFV66000.1"/>
    </source>
</evidence>
<sequence length="84" mass="9966">MRGRVLIYDNDTKRGVIQDKRNNKYDFHIGEWLSEQPIVVGEEVNFEIPREDAINIKVKKSEIFLKIFGKWGKSFFEFVCRGKD</sequence>
<organism evidence="1">
    <name type="scientific">hydrothermal vent metagenome</name>
    <dbReference type="NCBI Taxonomy" id="652676"/>
    <lineage>
        <taxon>unclassified sequences</taxon>
        <taxon>metagenomes</taxon>
        <taxon>ecological metagenomes</taxon>
    </lineage>
</organism>
<dbReference type="EMBL" id="FPHN01000198">
    <property type="protein sequence ID" value="SFV66000.1"/>
    <property type="molecule type" value="Genomic_DNA"/>
</dbReference>
<proteinExistence type="predicted"/>